<dbReference type="GO" id="GO:0016787">
    <property type="term" value="F:hydrolase activity"/>
    <property type="evidence" value="ECO:0007669"/>
    <property type="project" value="UniProtKB-KW"/>
</dbReference>
<dbReference type="Proteomes" id="UP001589747">
    <property type="component" value="Unassembled WGS sequence"/>
</dbReference>
<dbReference type="PANTHER" id="PTHR33886:SF8">
    <property type="entry name" value="UNSATURATED RHAMNOGALACTURONAN HYDROLASE (EUROFUNG)"/>
    <property type="match status" value="1"/>
</dbReference>
<accession>A0ABV5KIM5</accession>
<reference evidence="2 3" key="1">
    <citation type="submission" date="2024-09" db="EMBL/GenBank/DDBJ databases">
        <authorList>
            <person name="Sun Q."/>
            <person name="Mori K."/>
        </authorList>
    </citation>
    <scope>NUCLEOTIDE SEQUENCE [LARGE SCALE GENOMIC DNA]</scope>
    <source>
        <strain evidence="2 3">TISTR 2452</strain>
    </source>
</reference>
<name>A0ABV5KIM5_9BACL</name>
<dbReference type="InterPro" id="IPR010905">
    <property type="entry name" value="Glyco_hydro_88"/>
</dbReference>
<organism evidence="2 3">
    <name type="scientific">Paenibacillus aurantiacus</name>
    <dbReference type="NCBI Taxonomy" id="1936118"/>
    <lineage>
        <taxon>Bacteria</taxon>
        <taxon>Bacillati</taxon>
        <taxon>Bacillota</taxon>
        <taxon>Bacilli</taxon>
        <taxon>Bacillales</taxon>
        <taxon>Paenibacillaceae</taxon>
        <taxon>Paenibacillus</taxon>
    </lineage>
</organism>
<evidence type="ECO:0000256" key="1">
    <source>
        <dbReference type="ARBA" id="ARBA00022801"/>
    </source>
</evidence>
<sequence length="412" mass="45847">MFTLIVILALLLLAVAIAAAFDLIPMWKDWFGRIHIGRMPREPWTEAVTKTAASWLRRTPTIPLTDNNRLIVIDMLRGNYRRASIQHWQEAALLLGAAEYLSRRDDADVRAAVSRYLARTFDADGGWRQAPRHVDAAILAYAVMKLPGIDLDRYKGALDDVRTMIEEHVGEDGTATYRKGMTAYRYVDTVGFICPFLVAYGIRYGHAASVNLALTQLTEYERYGLSTQLGIPCHAYRVDTKAPLGLYGWGRGLGWYAIGLADAWRELSQAHPAKPALTASVVRFAKAASSFQRPDGRWNWTVTRPEAIPDSSATATLSWFMLQASDIPELAEAALESAEAGLRYLMKATRRDGSVDYAQGDTKDIGVYSSRFGILPFAQGFAVRCAHRYEAIRSGTGRKTEEVSRREVPHAG</sequence>
<dbReference type="InterPro" id="IPR008928">
    <property type="entry name" value="6-hairpin_glycosidase_sf"/>
</dbReference>
<evidence type="ECO:0000313" key="2">
    <source>
        <dbReference type="EMBL" id="MFB9325060.1"/>
    </source>
</evidence>
<evidence type="ECO:0000313" key="3">
    <source>
        <dbReference type="Proteomes" id="UP001589747"/>
    </source>
</evidence>
<dbReference type="InterPro" id="IPR052043">
    <property type="entry name" value="PolySaccharide_Degr_Enz"/>
</dbReference>
<dbReference type="InterPro" id="IPR012341">
    <property type="entry name" value="6hp_glycosidase-like_sf"/>
</dbReference>
<dbReference type="EMBL" id="JBHMDO010000008">
    <property type="protein sequence ID" value="MFB9325060.1"/>
    <property type="molecule type" value="Genomic_DNA"/>
</dbReference>
<dbReference type="RefSeq" id="WP_377490162.1">
    <property type="nucleotide sequence ID" value="NZ_JBHMDO010000008.1"/>
</dbReference>
<gene>
    <name evidence="2" type="ORF">ACFFSY_03875</name>
</gene>
<dbReference type="Pfam" id="PF07470">
    <property type="entry name" value="Glyco_hydro_88"/>
    <property type="match status" value="1"/>
</dbReference>
<keyword evidence="1 2" id="KW-0378">Hydrolase</keyword>
<dbReference type="PANTHER" id="PTHR33886">
    <property type="entry name" value="UNSATURATED RHAMNOGALACTURONAN HYDROLASE (EUROFUNG)"/>
    <property type="match status" value="1"/>
</dbReference>
<proteinExistence type="predicted"/>
<protein>
    <submittedName>
        <fullName evidence="2">Glycoside hydrolase family 88 protein</fullName>
    </submittedName>
</protein>
<comment type="caution">
    <text evidence="2">The sequence shown here is derived from an EMBL/GenBank/DDBJ whole genome shotgun (WGS) entry which is preliminary data.</text>
</comment>
<dbReference type="Gene3D" id="1.50.10.10">
    <property type="match status" value="1"/>
</dbReference>
<dbReference type="SUPFAM" id="SSF48208">
    <property type="entry name" value="Six-hairpin glycosidases"/>
    <property type="match status" value="1"/>
</dbReference>
<keyword evidence="3" id="KW-1185">Reference proteome</keyword>